<dbReference type="EMBL" id="FZOA01000004">
    <property type="protein sequence ID" value="SNR80070.1"/>
    <property type="molecule type" value="Genomic_DNA"/>
</dbReference>
<dbReference type="Gene3D" id="2.40.420.20">
    <property type="match status" value="1"/>
</dbReference>
<dbReference type="Gene3D" id="6.10.140.1990">
    <property type="match status" value="1"/>
</dbReference>
<evidence type="ECO:0000259" key="7">
    <source>
        <dbReference type="Pfam" id="PF25967"/>
    </source>
</evidence>
<dbReference type="Pfam" id="PF25917">
    <property type="entry name" value="BSH_RND"/>
    <property type="match status" value="1"/>
</dbReference>
<proteinExistence type="inferred from homology"/>
<gene>
    <name evidence="8" type="ORF">SAMN05192560_1154</name>
</gene>
<keyword evidence="4" id="KW-0175">Coiled coil</keyword>
<dbReference type="InterPro" id="IPR058627">
    <property type="entry name" value="MdtA-like_C"/>
</dbReference>
<dbReference type="Pfam" id="PF25967">
    <property type="entry name" value="RND-MFP_C"/>
    <property type="match status" value="1"/>
</dbReference>
<protein>
    <submittedName>
        <fullName evidence="8">Membrane fusion protein, macrolide-specific efflux system</fullName>
    </submittedName>
</protein>
<keyword evidence="3" id="KW-0813">Transport</keyword>
<sequence length="388" mass="42532">MRLRQRRWTWLLLLIVGAMAAWLWWGGRPQNAFETELVKRGDIEYNVTAIGTLQPLSYVDVGAQVSGQILELHVQPGDYVAKGQLLAEIDPRVPQATVDAGRAALAGLQAQLEEQQAQYQLANQQQERQQRMHAEGSTRTEDVQQAEAALKTAAARIKNLEAQIVQTQSTLQGNEALLGFTRIYAPMSGTVVSVDAKTGQTLNATYQTPTLLRIADLSAMTVWTEVSEADVRHVKPGMAVYFKTLGGDARRWNGTVRQVLPAPPKPEGNNTSTTQTPSSNKVVLYTVLFDVDNSDGELMPQMTAQVAFVVASAQKVLTVPVMALAEVGTAANQYQVRVLGKDGKASWRKVTTGVRTRLRTELVSGLAEGEQLIIADKAPQPSPWRFQF</sequence>
<feature type="compositionally biased region" description="Basic and acidic residues" evidence="5">
    <location>
        <begin position="128"/>
        <end position="140"/>
    </location>
</feature>
<feature type="domain" description="Multidrug resistance protein MdtA-like barrel-sandwich hybrid" evidence="6">
    <location>
        <begin position="59"/>
        <end position="211"/>
    </location>
</feature>
<dbReference type="GO" id="GO:1990195">
    <property type="term" value="C:macrolide transmembrane transporter complex"/>
    <property type="evidence" value="ECO:0007669"/>
    <property type="project" value="InterPro"/>
</dbReference>
<dbReference type="SUPFAM" id="SSF111369">
    <property type="entry name" value="HlyD-like secretion proteins"/>
    <property type="match status" value="1"/>
</dbReference>
<feature type="region of interest" description="Disordered" evidence="5">
    <location>
        <begin position="258"/>
        <end position="277"/>
    </location>
</feature>
<evidence type="ECO:0000256" key="1">
    <source>
        <dbReference type="ARBA" id="ARBA00004196"/>
    </source>
</evidence>
<dbReference type="Proteomes" id="UP000198305">
    <property type="component" value="Unassembled WGS sequence"/>
</dbReference>
<dbReference type="InterPro" id="IPR006143">
    <property type="entry name" value="RND_pump_MFP"/>
</dbReference>
<organism evidence="8 9">
    <name type="scientific">Methylobacillus rhizosphaerae</name>
    <dbReference type="NCBI Taxonomy" id="551994"/>
    <lineage>
        <taxon>Bacteria</taxon>
        <taxon>Pseudomonadati</taxon>
        <taxon>Pseudomonadota</taxon>
        <taxon>Betaproteobacteria</taxon>
        <taxon>Nitrosomonadales</taxon>
        <taxon>Methylophilaceae</taxon>
        <taxon>Methylobacillus</taxon>
    </lineage>
</organism>
<feature type="domain" description="Multidrug resistance protein MdtA-like C-terminal permuted SH3" evidence="7">
    <location>
        <begin position="316"/>
        <end position="374"/>
    </location>
</feature>
<comment type="similarity">
    <text evidence="2">Belongs to the membrane fusion protein (MFP) (TC 8.A.1) family.</text>
</comment>
<evidence type="ECO:0000256" key="4">
    <source>
        <dbReference type="ARBA" id="ARBA00023054"/>
    </source>
</evidence>
<dbReference type="GO" id="GO:1990281">
    <property type="term" value="C:efflux pump complex"/>
    <property type="evidence" value="ECO:0007669"/>
    <property type="project" value="TreeGrafter"/>
</dbReference>
<dbReference type="GO" id="GO:0019898">
    <property type="term" value="C:extrinsic component of membrane"/>
    <property type="evidence" value="ECO:0007669"/>
    <property type="project" value="InterPro"/>
</dbReference>
<name>A0A238Z9V6_9PROT</name>
<evidence type="ECO:0000256" key="3">
    <source>
        <dbReference type="ARBA" id="ARBA00022448"/>
    </source>
</evidence>
<dbReference type="GO" id="GO:0030313">
    <property type="term" value="C:cell envelope"/>
    <property type="evidence" value="ECO:0007669"/>
    <property type="project" value="UniProtKB-SubCell"/>
</dbReference>
<evidence type="ECO:0000259" key="6">
    <source>
        <dbReference type="Pfam" id="PF25917"/>
    </source>
</evidence>
<dbReference type="GO" id="GO:1990961">
    <property type="term" value="P:xenobiotic detoxification by transmembrane export across the plasma membrane"/>
    <property type="evidence" value="ECO:0007669"/>
    <property type="project" value="InterPro"/>
</dbReference>
<evidence type="ECO:0000313" key="9">
    <source>
        <dbReference type="Proteomes" id="UP000198305"/>
    </source>
</evidence>
<evidence type="ECO:0000256" key="2">
    <source>
        <dbReference type="ARBA" id="ARBA00009477"/>
    </source>
</evidence>
<dbReference type="AlphaFoldDB" id="A0A238Z9V6"/>
<dbReference type="GO" id="GO:0015562">
    <property type="term" value="F:efflux transmembrane transporter activity"/>
    <property type="evidence" value="ECO:0007669"/>
    <property type="project" value="TreeGrafter"/>
</dbReference>
<evidence type="ECO:0000256" key="5">
    <source>
        <dbReference type="SAM" id="MobiDB-lite"/>
    </source>
</evidence>
<accession>A0A238Z9V6</accession>
<dbReference type="NCBIfam" id="TIGR01730">
    <property type="entry name" value="RND_mfp"/>
    <property type="match status" value="1"/>
</dbReference>
<dbReference type="PANTHER" id="PTHR30469">
    <property type="entry name" value="MULTIDRUG RESISTANCE PROTEIN MDTA"/>
    <property type="match status" value="1"/>
</dbReference>
<keyword evidence="9" id="KW-1185">Reference proteome</keyword>
<dbReference type="Gene3D" id="2.40.50.100">
    <property type="match status" value="1"/>
</dbReference>
<reference evidence="9" key="1">
    <citation type="submission" date="2017-06" db="EMBL/GenBank/DDBJ databases">
        <authorList>
            <person name="Varghese N."/>
            <person name="Submissions S."/>
        </authorList>
    </citation>
    <scope>NUCLEOTIDE SEQUENCE [LARGE SCALE GENOMIC DNA]</scope>
    <source>
        <strain evidence="9">Ca-68</strain>
    </source>
</reference>
<dbReference type="Gene3D" id="2.40.30.170">
    <property type="match status" value="1"/>
</dbReference>
<dbReference type="InterPro" id="IPR058625">
    <property type="entry name" value="MdtA-like_BSH"/>
</dbReference>
<comment type="subcellular location">
    <subcellularLocation>
        <location evidence="1">Cell envelope</location>
    </subcellularLocation>
</comment>
<dbReference type="InterPro" id="IPR030190">
    <property type="entry name" value="MacA_alpha-hairpin_sf"/>
</dbReference>
<dbReference type="PANTHER" id="PTHR30469:SF33">
    <property type="entry name" value="SLR1207 PROTEIN"/>
    <property type="match status" value="1"/>
</dbReference>
<dbReference type="OrthoDB" id="9784484at2"/>
<evidence type="ECO:0000313" key="8">
    <source>
        <dbReference type="EMBL" id="SNR80070.1"/>
    </source>
</evidence>
<feature type="region of interest" description="Disordered" evidence="5">
    <location>
        <begin position="121"/>
        <end position="140"/>
    </location>
</feature>